<feature type="region of interest" description="Disordered" evidence="1">
    <location>
        <begin position="278"/>
        <end position="311"/>
    </location>
</feature>
<dbReference type="GO" id="GO:0016645">
    <property type="term" value="F:oxidoreductase activity, acting on the CH-NH group of donors"/>
    <property type="evidence" value="ECO:0007669"/>
    <property type="project" value="InterPro"/>
</dbReference>
<dbReference type="InterPro" id="IPR029063">
    <property type="entry name" value="SAM-dependent_MTases_sf"/>
</dbReference>
<evidence type="ECO:0000313" key="3">
    <source>
        <dbReference type="EMBL" id="KPQ36123.1"/>
    </source>
</evidence>
<comment type="caution">
    <text evidence="3">The sequence shown here is derived from an EMBL/GenBank/DDBJ whole genome shotgun (WGS) entry which is preliminary data.</text>
</comment>
<dbReference type="PANTHER" id="PTHR39963:SF1">
    <property type="entry name" value="MNMC-LIKE METHYLTRANSFERASE DOMAIN-CONTAINING PROTEIN"/>
    <property type="match status" value="1"/>
</dbReference>
<dbReference type="PATRIC" id="fig|1666911.3.peg.3888"/>
<dbReference type="AlphaFoldDB" id="A0A0P8DHL5"/>
<dbReference type="STRING" id="1666911.HLUCCA11_07885"/>
<evidence type="ECO:0000313" key="4">
    <source>
        <dbReference type="Proteomes" id="UP000050465"/>
    </source>
</evidence>
<dbReference type="Gene3D" id="3.40.50.150">
    <property type="entry name" value="Vaccinia Virus protein VP39"/>
    <property type="match status" value="1"/>
</dbReference>
<dbReference type="InterPro" id="IPR008471">
    <property type="entry name" value="MnmC-like_methylTransf"/>
</dbReference>
<organism evidence="3 4">
    <name type="scientific">Phormidesmis priestleyi Ana</name>
    <dbReference type="NCBI Taxonomy" id="1666911"/>
    <lineage>
        <taxon>Bacteria</taxon>
        <taxon>Bacillati</taxon>
        <taxon>Cyanobacteriota</taxon>
        <taxon>Cyanophyceae</taxon>
        <taxon>Leptolyngbyales</taxon>
        <taxon>Leptolyngbyaceae</taxon>
        <taxon>Phormidesmis</taxon>
    </lineage>
</organism>
<protein>
    <recommendedName>
        <fullName evidence="2">MnmC-like methyltransferase domain-containing protein</fullName>
    </recommendedName>
</protein>
<dbReference type="EMBL" id="LJZR01000008">
    <property type="protein sequence ID" value="KPQ36123.1"/>
    <property type="molecule type" value="Genomic_DNA"/>
</dbReference>
<feature type="compositionally biased region" description="Basic residues" evidence="1">
    <location>
        <begin position="294"/>
        <end position="311"/>
    </location>
</feature>
<reference evidence="3 4" key="1">
    <citation type="submission" date="2015-09" db="EMBL/GenBank/DDBJ databases">
        <title>Identification and resolution of microdiversity through metagenomic sequencing of parallel consortia.</title>
        <authorList>
            <person name="Nelson W.C."/>
            <person name="Romine M.F."/>
            <person name="Lindemann S.R."/>
        </authorList>
    </citation>
    <scope>NUCLEOTIDE SEQUENCE [LARGE SCALE GENOMIC DNA]</scope>
    <source>
        <strain evidence="3">Ana</strain>
    </source>
</reference>
<evidence type="ECO:0000256" key="1">
    <source>
        <dbReference type="SAM" id="MobiDB-lite"/>
    </source>
</evidence>
<dbReference type="PANTHER" id="PTHR39963">
    <property type="entry name" value="SLL0983 PROTEIN"/>
    <property type="match status" value="1"/>
</dbReference>
<name>A0A0P8DHL5_9CYAN</name>
<feature type="domain" description="MnmC-like methyltransferase" evidence="2">
    <location>
        <begin position="123"/>
        <end position="236"/>
    </location>
</feature>
<dbReference type="Pfam" id="PF05430">
    <property type="entry name" value="Methyltransf_30"/>
    <property type="match status" value="1"/>
</dbReference>
<accession>A0A0P8DHL5</accession>
<dbReference type="SUPFAM" id="SSF53335">
    <property type="entry name" value="S-adenosyl-L-methionine-dependent methyltransferases"/>
    <property type="match status" value="1"/>
</dbReference>
<gene>
    <name evidence="3" type="ORF">HLUCCA11_07885</name>
</gene>
<sequence length="311" mass="34750">MFTPVKTKDGSSTFYSEVFGEWFHNREGACREAQQTYIETSRLAQLVQRRLEAAGHESTPDSLKILDVCYGLGYNTAAALETIWQVDQTHRLPVEIRALEIDIEVARSAIAQNLIHAYPPAVQQTLQQLAAHSSIAQPNLNAAILLGDARKQVHSLIQQHWQADIIFLDPFSPQNCPQLWTVEFLQQVAQCLSPLNGLLITYSCAAAVRISLAAAGLTLGTLSTAARKWPGTMAAHSTSCWASMLPPLTQQEQEHLQTRAAVPYRDPTLQATAEEILAHRSQEQHESNLLPTKPWRRRYTNRKQHTSQKEG</sequence>
<proteinExistence type="predicted"/>
<dbReference type="Proteomes" id="UP000050465">
    <property type="component" value="Unassembled WGS sequence"/>
</dbReference>
<evidence type="ECO:0000259" key="2">
    <source>
        <dbReference type="Pfam" id="PF05430"/>
    </source>
</evidence>